<dbReference type="PANTHER" id="PTHR11907">
    <property type="entry name" value="AMIDOPHOSPHORIBOSYLTRANSFERASE"/>
    <property type="match status" value="1"/>
</dbReference>
<organism evidence="5 6">
    <name type="scientific">Acididesulfobacter guangdongensis</name>
    <dbReference type="NCBI Taxonomy" id="2597225"/>
    <lineage>
        <taxon>Bacteria</taxon>
        <taxon>Deltaproteobacteria</taxon>
        <taxon>Candidatus Acidulodesulfobacterales</taxon>
        <taxon>Candidatus Acididesulfobacter</taxon>
    </lineage>
</organism>
<reference evidence="5 6" key="1">
    <citation type="journal article" date="2019" name="ISME J.">
        <title>Insights into ecological role of a new deltaproteobacterial order Candidatus Acidulodesulfobacterales by metagenomics and metatranscriptomics.</title>
        <authorList>
            <person name="Tan S."/>
            <person name="Liu J."/>
            <person name="Fang Y."/>
            <person name="Hedlund B.P."/>
            <person name="Lian Z.H."/>
            <person name="Huang L.Y."/>
            <person name="Li J.T."/>
            <person name="Huang L.N."/>
            <person name="Li W.J."/>
            <person name="Jiang H.C."/>
            <person name="Dong H.L."/>
            <person name="Shu W.S."/>
        </authorList>
    </citation>
    <scope>NUCLEOTIDE SEQUENCE [LARGE SCALE GENOMIC DNA]</scope>
    <source>
        <strain evidence="5">AP2</strain>
    </source>
</reference>
<accession>A0A519BEH0</accession>
<evidence type="ECO:0000256" key="2">
    <source>
        <dbReference type="ARBA" id="ARBA00022962"/>
    </source>
</evidence>
<dbReference type="InterPro" id="IPR012375">
    <property type="entry name" value="Glu_synth_lsu_1"/>
</dbReference>
<protein>
    <recommendedName>
        <fullName evidence="4">Glutamine amidotransferase type-2 domain-containing protein</fullName>
    </recommendedName>
</protein>
<keyword evidence="1" id="KW-0808">Transferase</keyword>
<comment type="caution">
    <text evidence="5">The sequence shown here is derived from an EMBL/GenBank/DDBJ whole genome shotgun (WGS) entry which is preliminary data.</text>
</comment>
<feature type="domain" description="Glutamine amidotransferase type-2" evidence="4">
    <location>
        <begin position="17"/>
        <end position="365"/>
    </location>
</feature>
<evidence type="ECO:0000256" key="1">
    <source>
        <dbReference type="ARBA" id="ARBA00022679"/>
    </source>
</evidence>
<proteinExistence type="predicted"/>
<feature type="active site" description="For GATase activity" evidence="3">
    <location>
        <position position="17"/>
    </location>
</feature>
<dbReference type="EMBL" id="SGBC01000004">
    <property type="protein sequence ID" value="RZD15666.1"/>
    <property type="molecule type" value="Genomic_DNA"/>
</dbReference>
<dbReference type="PROSITE" id="PS51278">
    <property type="entry name" value="GATASE_TYPE_2"/>
    <property type="match status" value="1"/>
</dbReference>
<dbReference type="Pfam" id="PF00310">
    <property type="entry name" value="GATase_2"/>
    <property type="match status" value="1"/>
</dbReference>
<dbReference type="InterPro" id="IPR017932">
    <property type="entry name" value="GATase_2_dom"/>
</dbReference>
<dbReference type="InterPro" id="IPR029055">
    <property type="entry name" value="Ntn_hydrolases_N"/>
</dbReference>
<dbReference type="AlphaFoldDB" id="A0A519BEH0"/>
<evidence type="ECO:0000256" key="3">
    <source>
        <dbReference type="PIRSR" id="PIRSR018774-1"/>
    </source>
</evidence>
<gene>
    <name evidence="5" type="ORF">EVJ46_09020</name>
</gene>
<evidence type="ECO:0000313" key="5">
    <source>
        <dbReference type="EMBL" id="RZD15666.1"/>
    </source>
</evidence>
<dbReference type="PIRSF" id="PIRSF018774">
    <property type="entry name" value="GOGAT_lg_dom1"/>
    <property type="match status" value="1"/>
</dbReference>
<evidence type="ECO:0000259" key="4">
    <source>
        <dbReference type="PROSITE" id="PS51278"/>
    </source>
</evidence>
<name>A0A519BEH0_ACIG2</name>
<dbReference type="Gene3D" id="3.60.20.10">
    <property type="entry name" value="Glutamine Phosphoribosylpyrophosphate, subunit 1, domain 1"/>
    <property type="match status" value="1"/>
</dbReference>
<dbReference type="Proteomes" id="UP000316562">
    <property type="component" value="Unassembled WGS sequence"/>
</dbReference>
<evidence type="ECO:0000313" key="6">
    <source>
        <dbReference type="Proteomes" id="UP000316562"/>
    </source>
</evidence>
<sequence>MLRLKNNFSIEHDTAGCGLCGIINIKKIRTNGEDIKKAIALEHDRGNGLGGGFAVYGCYPEYSELYAFHVMYDDLAAKETVEEYFKNNFIIEKQEPIPIFKTSKINDHPILHRYFMKPKSDREDRLFSELKDDDFVVKSVMLINSDYDGAYVFSSGKNMGAFKGVGYPEDIADFYMLDNVEGYMWTAHNRFPTNTPGWWGGAHPFTLLDWSIVHNGEISSYGINKRYLEMFKYNLALKTDTEVIAYILDLLIRKHGLPVEMAMNVLAAPFYQTIDKMEPEQKELYTALRQIYGSALLNGPFAIIFGYPDGMVALNDRIKLRPLVAGTKGDFTYIASEESSIREICSSPDVVWSPKAGEPIIIKTVKTNVKTAINTENISQKQRLIIS</sequence>
<dbReference type="CDD" id="cd01907">
    <property type="entry name" value="GlxB"/>
    <property type="match status" value="1"/>
</dbReference>
<dbReference type="GO" id="GO:0016740">
    <property type="term" value="F:transferase activity"/>
    <property type="evidence" value="ECO:0007669"/>
    <property type="project" value="UniProtKB-KW"/>
</dbReference>
<keyword evidence="2" id="KW-0315">Glutamine amidotransferase</keyword>
<dbReference type="SUPFAM" id="SSF56235">
    <property type="entry name" value="N-terminal nucleophile aminohydrolases (Ntn hydrolases)"/>
    <property type="match status" value="1"/>
</dbReference>